<dbReference type="PANTHER" id="PTHR43312">
    <property type="entry name" value="D-THREO-ALDOSE 1-DEHYDROGENASE"/>
    <property type="match status" value="1"/>
</dbReference>
<dbReference type="PANTHER" id="PTHR43312:SF1">
    <property type="entry name" value="NADP-DEPENDENT OXIDOREDUCTASE DOMAIN-CONTAINING PROTEIN"/>
    <property type="match status" value="1"/>
</dbReference>
<dbReference type="Gene3D" id="3.20.20.100">
    <property type="entry name" value="NADP-dependent oxidoreductase domain"/>
    <property type="match status" value="1"/>
</dbReference>
<sequence length="306" mass="34724">MEKRKLGNSDLQISKIGLGCMSLGTDENHAKEIIMAALDEGINYFDTADLYHFGQNEKIVGKTLQSIRADVVIATKVGNRWNESHDSWRWDPSADYIKKAVKDSLHRLGTDYIDLYQLHGGTMEDNIEETIDAFEELKKEGYIRFYGISSIRPNVIKEFAKNSTIESVMMQYSLLDRRPEEWLPLLSENNISLIARGPVAKGLLSEKMLEKASEKMRQNGYLDYSYKELELILPHIKEKLSPRNLNETALQYVLSHPEVGAVIPGASSVQQLRENCRAASGTPLSEEEILFLKQLTKAGIYDSHRD</sequence>
<dbReference type="InterPro" id="IPR053135">
    <property type="entry name" value="AKR2_Oxidoreductase"/>
</dbReference>
<evidence type="ECO:0000259" key="1">
    <source>
        <dbReference type="Pfam" id="PF00248"/>
    </source>
</evidence>
<dbReference type="EMBL" id="JACJHX010000007">
    <property type="protein sequence ID" value="MBA9027279.1"/>
    <property type="molecule type" value="Genomic_DNA"/>
</dbReference>
<comment type="caution">
    <text evidence="2">The sequence shown here is derived from an EMBL/GenBank/DDBJ whole genome shotgun (WGS) entry which is preliminary data.</text>
</comment>
<feature type="domain" description="NADP-dependent oxidoreductase" evidence="1">
    <location>
        <begin position="15"/>
        <end position="292"/>
    </location>
</feature>
<reference evidence="2 3" key="1">
    <citation type="submission" date="2020-08" db="EMBL/GenBank/DDBJ databases">
        <title>Genomic Encyclopedia of Type Strains, Phase IV (KMG-IV): sequencing the most valuable type-strain genomes for metagenomic binning, comparative biology and taxonomic classification.</title>
        <authorList>
            <person name="Goeker M."/>
        </authorList>
    </citation>
    <scope>NUCLEOTIDE SEQUENCE [LARGE SCALE GENOMIC DNA]</scope>
    <source>
        <strain evidence="2 3">DSM 105481</strain>
    </source>
</reference>
<evidence type="ECO:0000313" key="2">
    <source>
        <dbReference type="EMBL" id="MBA9027279.1"/>
    </source>
</evidence>
<dbReference type="RefSeq" id="WP_182502821.1">
    <property type="nucleotide sequence ID" value="NZ_JACJHX010000007.1"/>
</dbReference>
<dbReference type="InterPro" id="IPR036812">
    <property type="entry name" value="NAD(P)_OxRdtase_dom_sf"/>
</dbReference>
<dbReference type="SUPFAM" id="SSF51430">
    <property type="entry name" value="NAD(P)-linked oxidoreductase"/>
    <property type="match status" value="1"/>
</dbReference>
<dbReference type="Proteomes" id="UP000626697">
    <property type="component" value="Unassembled WGS sequence"/>
</dbReference>
<protein>
    <submittedName>
        <fullName evidence="2">Aryl-alcohol dehydrogenase-like predicted oxidoreductase</fullName>
    </submittedName>
</protein>
<dbReference type="CDD" id="cd19086">
    <property type="entry name" value="AKR_AKR11C1"/>
    <property type="match status" value="1"/>
</dbReference>
<dbReference type="InterPro" id="IPR023210">
    <property type="entry name" value="NADP_OxRdtase_dom"/>
</dbReference>
<organism evidence="2 3">
    <name type="scientific">Peribacillus huizhouensis</name>
    <dbReference type="NCBI Taxonomy" id="1501239"/>
    <lineage>
        <taxon>Bacteria</taxon>
        <taxon>Bacillati</taxon>
        <taxon>Bacillota</taxon>
        <taxon>Bacilli</taxon>
        <taxon>Bacillales</taxon>
        <taxon>Bacillaceae</taxon>
        <taxon>Peribacillus</taxon>
    </lineage>
</organism>
<accession>A0ABR6CQQ7</accession>
<keyword evidence="3" id="KW-1185">Reference proteome</keyword>
<dbReference type="InterPro" id="IPR020471">
    <property type="entry name" value="AKR"/>
</dbReference>
<dbReference type="Pfam" id="PF00248">
    <property type="entry name" value="Aldo_ket_red"/>
    <property type="match status" value="1"/>
</dbReference>
<dbReference type="PRINTS" id="PR00069">
    <property type="entry name" value="ALDKETRDTASE"/>
</dbReference>
<name>A0ABR6CQQ7_9BACI</name>
<gene>
    <name evidence="2" type="ORF">HNP81_002569</name>
</gene>
<evidence type="ECO:0000313" key="3">
    <source>
        <dbReference type="Proteomes" id="UP000626697"/>
    </source>
</evidence>
<proteinExistence type="predicted"/>